<accession>A0A0D3KQD7</accession>
<keyword evidence="2" id="KW-1133">Transmembrane helix</keyword>
<evidence type="ECO:0000313" key="5">
    <source>
        <dbReference type="EnsemblProtists" id="EOD37972"/>
    </source>
</evidence>
<dbReference type="EnsemblProtists" id="EOD37972">
    <property type="protein sequence ID" value="EOD37972"/>
    <property type="gene ID" value="EMIHUDRAFT_224983"/>
</dbReference>
<organism evidence="5 6">
    <name type="scientific">Emiliania huxleyi (strain CCMP1516)</name>
    <dbReference type="NCBI Taxonomy" id="280463"/>
    <lineage>
        <taxon>Eukaryota</taxon>
        <taxon>Haptista</taxon>
        <taxon>Haptophyta</taxon>
        <taxon>Prymnesiophyceae</taxon>
        <taxon>Isochrysidales</taxon>
        <taxon>Noelaerhabdaceae</taxon>
        <taxon>Emiliania</taxon>
    </lineage>
</organism>
<dbReference type="KEGG" id="ehx:EMIHUDRAFT_253407"/>
<evidence type="ECO:0000259" key="4">
    <source>
        <dbReference type="PROSITE" id="PS50020"/>
    </source>
</evidence>
<feature type="chain" id="PRO_5044053682" description="WW domain-containing protein" evidence="3">
    <location>
        <begin position="20"/>
        <end position="187"/>
    </location>
</feature>
<reference evidence="6" key="1">
    <citation type="journal article" date="2013" name="Nature">
        <title>Pan genome of the phytoplankton Emiliania underpins its global distribution.</title>
        <authorList>
            <person name="Read B.A."/>
            <person name="Kegel J."/>
            <person name="Klute M.J."/>
            <person name="Kuo A."/>
            <person name="Lefebvre S.C."/>
            <person name="Maumus F."/>
            <person name="Mayer C."/>
            <person name="Miller J."/>
            <person name="Monier A."/>
            <person name="Salamov A."/>
            <person name="Young J."/>
            <person name="Aguilar M."/>
            <person name="Claverie J.M."/>
            <person name="Frickenhaus S."/>
            <person name="Gonzalez K."/>
            <person name="Herman E.K."/>
            <person name="Lin Y.C."/>
            <person name="Napier J."/>
            <person name="Ogata H."/>
            <person name="Sarno A.F."/>
            <person name="Shmutz J."/>
            <person name="Schroeder D."/>
            <person name="de Vargas C."/>
            <person name="Verret F."/>
            <person name="von Dassow P."/>
            <person name="Valentin K."/>
            <person name="Van de Peer Y."/>
            <person name="Wheeler G."/>
            <person name="Dacks J.B."/>
            <person name="Delwiche C.F."/>
            <person name="Dyhrman S.T."/>
            <person name="Glockner G."/>
            <person name="John U."/>
            <person name="Richards T."/>
            <person name="Worden A.Z."/>
            <person name="Zhang X."/>
            <person name="Grigoriev I.V."/>
            <person name="Allen A.E."/>
            <person name="Bidle K."/>
            <person name="Borodovsky M."/>
            <person name="Bowler C."/>
            <person name="Brownlee C."/>
            <person name="Cock J.M."/>
            <person name="Elias M."/>
            <person name="Gladyshev V.N."/>
            <person name="Groth M."/>
            <person name="Guda C."/>
            <person name="Hadaegh A."/>
            <person name="Iglesias-Rodriguez M.D."/>
            <person name="Jenkins J."/>
            <person name="Jones B.M."/>
            <person name="Lawson T."/>
            <person name="Leese F."/>
            <person name="Lindquist E."/>
            <person name="Lobanov A."/>
            <person name="Lomsadze A."/>
            <person name="Malik S.B."/>
            <person name="Marsh M.E."/>
            <person name="Mackinder L."/>
            <person name="Mock T."/>
            <person name="Mueller-Roeber B."/>
            <person name="Pagarete A."/>
            <person name="Parker M."/>
            <person name="Probert I."/>
            <person name="Quesneville H."/>
            <person name="Raines C."/>
            <person name="Rensing S.A."/>
            <person name="Riano-Pachon D.M."/>
            <person name="Richier S."/>
            <person name="Rokitta S."/>
            <person name="Shiraiwa Y."/>
            <person name="Soanes D.M."/>
            <person name="van der Giezen M."/>
            <person name="Wahlund T.M."/>
            <person name="Williams B."/>
            <person name="Wilson W."/>
            <person name="Wolfe G."/>
            <person name="Wurch L.L."/>
        </authorList>
    </citation>
    <scope>NUCLEOTIDE SEQUENCE</scope>
</reference>
<sequence>MSRLCSFCLLVAWLAACLADEGAEAAAEGELWTEHYDKESGKMFYYHAESQKTAWEAPAGARVQRAASASAGSAAGGLRATDGSTMMLTVLALGVPVLILFGGLLVIYYQASREGLHEMLKNLKQKRDRSTKRKGERPLPAVPRRTHTYRRSPRAGSHCVAGSKAGSKYKTKFKLSQDGKGGRSANS</sequence>
<evidence type="ECO:0000313" key="6">
    <source>
        <dbReference type="Proteomes" id="UP000013827"/>
    </source>
</evidence>
<feature type="transmembrane region" description="Helical" evidence="2">
    <location>
        <begin position="86"/>
        <end position="109"/>
    </location>
</feature>
<dbReference type="Pfam" id="PF00397">
    <property type="entry name" value="WW"/>
    <property type="match status" value="1"/>
</dbReference>
<evidence type="ECO:0000256" key="3">
    <source>
        <dbReference type="SAM" id="SignalP"/>
    </source>
</evidence>
<feature type="region of interest" description="Disordered" evidence="1">
    <location>
        <begin position="123"/>
        <end position="187"/>
    </location>
</feature>
<evidence type="ECO:0000256" key="1">
    <source>
        <dbReference type="SAM" id="MobiDB-lite"/>
    </source>
</evidence>
<dbReference type="KEGG" id="ehx:EMIHUDRAFT_224983"/>
<dbReference type="PROSITE" id="PS51257">
    <property type="entry name" value="PROKAR_LIPOPROTEIN"/>
    <property type="match status" value="1"/>
</dbReference>
<dbReference type="EnsemblProtists" id="EOD32268">
    <property type="protein sequence ID" value="EOD32268"/>
    <property type="gene ID" value="EMIHUDRAFT_253407"/>
</dbReference>
<keyword evidence="3" id="KW-0732">Signal</keyword>
<keyword evidence="6" id="KW-1185">Reference proteome</keyword>
<dbReference type="Proteomes" id="UP000013827">
    <property type="component" value="Unassembled WGS sequence"/>
</dbReference>
<protein>
    <recommendedName>
        <fullName evidence="4">WW domain-containing protein</fullName>
    </recommendedName>
</protein>
<name>A0A0D3KQD7_EMIH1</name>
<dbReference type="AlphaFoldDB" id="A0A0D3KQD7"/>
<dbReference type="InterPro" id="IPR001202">
    <property type="entry name" value="WW_dom"/>
</dbReference>
<dbReference type="Gene3D" id="2.20.70.10">
    <property type="match status" value="1"/>
</dbReference>
<dbReference type="PaxDb" id="2903-EOD32268"/>
<feature type="signal peptide" evidence="3">
    <location>
        <begin position="1"/>
        <end position="19"/>
    </location>
</feature>
<dbReference type="RefSeq" id="XP_005790401.1">
    <property type="nucleotide sequence ID" value="XM_005790344.1"/>
</dbReference>
<proteinExistence type="predicted"/>
<dbReference type="SUPFAM" id="SSF51045">
    <property type="entry name" value="WW domain"/>
    <property type="match status" value="1"/>
</dbReference>
<dbReference type="HOGENOM" id="CLU_1450212_0_0_1"/>
<reference evidence="5" key="2">
    <citation type="submission" date="2024-10" db="UniProtKB">
        <authorList>
            <consortium name="EnsemblProtists"/>
        </authorList>
    </citation>
    <scope>IDENTIFICATION</scope>
</reference>
<dbReference type="InterPro" id="IPR036020">
    <property type="entry name" value="WW_dom_sf"/>
</dbReference>
<keyword evidence="2" id="KW-0472">Membrane</keyword>
<dbReference type="SMART" id="SM00456">
    <property type="entry name" value="WW"/>
    <property type="match status" value="1"/>
</dbReference>
<feature type="compositionally biased region" description="Basic residues" evidence="1">
    <location>
        <begin position="144"/>
        <end position="153"/>
    </location>
</feature>
<dbReference type="CDD" id="cd00201">
    <property type="entry name" value="WW"/>
    <property type="match status" value="1"/>
</dbReference>
<feature type="compositionally biased region" description="Basic residues" evidence="1">
    <location>
        <begin position="123"/>
        <end position="135"/>
    </location>
</feature>
<dbReference type="RefSeq" id="XP_005784697.1">
    <property type="nucleotide sequence ID" value="XM_005784640.1"/>
</dbReference>
<feature type="domain" description="WW" evidence="4">
    <location>
        <begin position="32"/>
        <end position="60"/>
    </location>
</feature>
<dbReference type="GeneID" id="17277543"/>
<dbReference type="GeneID" id="17283242"/>
<dbReference type="PROSITE" id="PS50020">
    <property type="entry name" value="WW_DOMAIN_2"/>
    <property type="match status" value="1"/>
</dbReference>
<keyword evidence="2" id="KW-0812">Transmembrane</keyword>
<evidence type="ECO:0000256" key="2">
    <source>
        <dbReference type="SAM" id="Phobius"/>
    </source>
</evidence>